<protein>
    <submittedName>
        <fullName evidence="2">Uncharacterized protein</fullName>
    </submittedName>
</protein>
<sequence>LRTSLCVLMGTLLNIQVELLCHIAWTKGAVDGYWGNCDETHGLEPLYPQGRWNNKWKAVKDASSICKCCPTNLL</sequence>
<feature type="chain" id="PRO_5040860472" evidence="1">
    <location>
        <begin position="29"/>
        <end position="74"/>
    </location>
</feature>
<evidence type="ECO:0000313" key="3">
    <source>
        <dbReference type="Proteomes" id="UP001163046"/>
    </source>
</evidence>
<dbReference type="AlphaFoldDB" id="A0A9W9ZVY6"/>
<evidence type="ECO:0000256" key="1">
    <source>
        <dbReference type="SAM" id="SignalP"/>
    </source>
</evidence>
<name>A0A9W9ZVY6_9CNID</name>
<reference evidence="2" key="1">
    <citation type="submission" date="2023-01" db="EMBL/GenBank/DDBJ databases">
        <title>Genome assembly of the deep-sea coral Lophelia pertusa.</title>
        <authorList>
            <person name="Herrera S."/>
            <person name="Cordes E."/>
        </authorList>
    </citation>
    <scope>NUCLEOTIDE SEQUENCE</scope>
    <source>
        <strain evidence="2">USNM1676648</strain>
        <tissue evidence="2">Polyp</tissue>
    </source>
</reference>
<organism evidence="2 3">
    <name type="scientific">Desmophyllum pertusum</name>
    <dbReference type="NCBI Taxonomy" id="174260"/>
    <lineage>
        <taxon>Eukaryota</taxon>
        <taxon>Metazoa</taxon>
        <taxon>Cnidaria</taxon>
        <taxon>Anthozoa</taxon>
        <taxon>Hexacorallia</taxon>
        <taxon>Scleractinia</taxon>
        <taxon>Caryophylliina</taxon>
        <taxon>Caryophylliidae</taxon>
        <taxon>Desmophyllum</taxon>
    </lineage>
</organism>
<proteinExistence type="predicted"/>
<dbReference type="Proteomes" id="UP001163046">
    <property type="component" value="Unassembled WGS sequence"/>
</dbReference>
<feature type="non-terminal residue" evidence="2">
    <location>
        <position position="1"/>
    </location>
</feature>
<comment type="caution">
    <text evidence="2">The sequence shown here is derived from an EMBL/GenBank/DDBJ whole genome shotgun (WGS) entry which is preliminary data.</text>
</comment>
<accession>A0A9W9ZVY6</accession>
<keyword evidence="3" id="KW-1185">Reference proteome</keyword>
<gene>
    <name evidence="2" type="ORF">OS493_035201</name>
</gene>
<feature type="signal peptide" evidence="1">
    <location>
        <begin position="1"/>
        <end position="28"/>
    </location>
</feature>
<evidence type="ECO:0000313" key="2">
    <source>
        <dbReference type="EMBL" id="KAJ7388861.1"/>
    </source>
</evidence>
<dbReference type="EMBL" id="MU825448">
    <property type="protein sequence ID" value="KAJ7388861.1"/>
    <property type="molecule type" value="Genomic_DNA"/>
</dbReference>
<keyword evidence="1" id="KW-0732">Signal</keyword>